<dbReference type="NCBIfam" id="NF006914">
    <property type="entry name" value="PRK09404.1"/>
    <property type="match status" value="1"/>
</dbReference>
<comment type="cofactor">
    <cofactor evidence="1">
        <name>thiamine diphosphate</name>
        <dbReference type="ChEBI" id="CHEBI:58937"/>
    </cofactor>
</comment>
<keyword evidence="3" id="KW-0560">Oxidoreductase</keyword>
<comment type="caution">
    <text evidence="6">The sequence shown here is derived from an EMBL/GenBank/DDBJ whole genome shotgun (WGS) entry which is preliminary data.</text>
</comment>
<evidence type="ECO:0000259" key="5">
    <source>
        <dbReference type="SMART" id="SM00861"/>
    </source>
</evidence>
<dbReference type="Proteomes" id="UP000187209">
    <property type="component" value="Unassembled WGS sequence"/>
</dbReference>
<dbReference type="EMBL" id="MPUH01000844">
    <property type="protein sequence ID" value="OMJ73132.1"/>
    <property type="molecule type" value="Genomic_DNA"/>
</dbReference>
<feature type="domain" description="Transketolase-like pyrimidine-binding" evidence="5">
    <location>
        <begin position="473"/>
        <end position="669"/>
    </location>
</feature>
<dbReference type="SMART" id="SM00861">
    <property type="entry name" value="Transket_pyr"/>
    <property type="match status" value="1"/>
</dbReference>
<dbReference type="PANTHER" id="PTHR23152:SF4">
    <property type="entry name" value="2-OXOADIPATE DEHYDROGENASE COMPLEX COMPONENT E1"/>
    <property type="match status" value="1"/>
</dbReference>
<dbReference type="Gene3D" id="3.40.50.970">
    <property type="match status" value="1"/>
</dbReference>
<dbReference type="GO" id="GO:0016624">
    <property type="term" value="F:oxidoreductase activity, acting on the aldehyde or oxo group of donors, disulfide as acceptor"/>
    <property type="evidence" value="ECO:0007669"/>
    <property type="project" value="InterPro"/>
</dbReference>
<evidence type="ECO:0000313" key="7">
    <source>
        <dbReference type="Proteomes" id="UP000187209"/>
    </source>
</evidence>
<comment type="similarity">
    <text evidence="2">Belongs to the alpha-ketoglutarate dehydrogenase family.</text>
</comment>
<protein>
    <recommendedName>
        <fullName evidence="5">Transketolase-like pyrimidine-binding domain-containing protein</fullName>
    </recommendedName>
</protein>
<dbReference type="OrthoDB" id="413077at2759"/>
<keyword evidence="4" id="KW-0786">Thiamine pyrophosphate</keyword>
<dbReference type="SUPFAM" id="SSF52518">
    <property type="entry name" value="Thiamin diphosphate-binding fold (THDP-binding)"/>
    <property type="match status" value="2"/>
</dbReference>
<gene>
    <name evidence="6" type="ORF">SteCoe_28252</name>
</gene>
<evidence type="ECO:0000256" key="3">
    <source>
        <dbReference type="ARBA" id="ARBA00023002"/>
    </source>
</evidence>
<proteinExistence type="inferred from homology"/>
<keyword evidence="7" id="KW-1185">Reference proteome</keyword>
<reference evidence="6 7" key="1">
    <citation type="submission" date="2016-11" db="EMBL/GenBank/DDBJ databases">
        <title>The macronuclear genome of Stentor coeruleus: a giant cell with tiny introns.</title>
        <authorList>
            <person name="Slabodnick M."/>
            <person name="Ruby J.G."/>
            <person name="Reiff S.B."/>
            <person name="Swart E.C."/>
            <person name="Gosai S."/>
            <person name="Prabakaran S."/>
            <person name="Witkowska E."/>
            <person name="Larue G.E."/>
            <person name="Fisher S."/>
            <person name="Freeman R.M."/>
            <person name="Gunawardena J."/>
            <person name="Chu W."/>
            <person name="Stover N.A."/>
            <person name="Gregory B.D."/>
            <person name="Nowacki M."/>
            <person name="Derisi J."/>
            <person name="Roy S.W."/>
            <person name="Marshall W.F."/>
            <person name="Sood P."/>
        </authorList>
    </citation>
    <scope>NUCLEOTIDE SEQUENCE [LARGE SCALE GENOMIC DNA]</scope>
    <source>
        <strain evidence="6">WM001</strain>
    </source>
</reference>
<dbReference type="PANTHER" id="PTHR23152">
    <property type="entry name" value="2-OXOGLUTARATE DEHYDROGENASE"/>
    <property type="match status" value="1"/>
</dbReference>
<dbReference type="Gene3D" id="3.40.50.11610">
    <property type="entry name" value="Multifunctional 2-oxoglutarate metabolism enzyme, C-terminal domain"/>
    <property type="match status" value="1"/>
</dbReference>
<dbReference type="InterPro" id="IPR029061">
    <property type="entry name" value="THDP-binding"/>
</dbReference>
<evidence type="ECO:0000256" key="4">
    <source>
        <dbReference type="ARBA" id="ARBA00023052"/>
    </source>
</evidence>
<dbReference type="InterPro" id="IPR011603">
    <property type="entry name" value="2oxoglutarate_DH_E1"/>
</dbReference>
<evidence type="ECO:0000313" key="6">
    <source>
        <dbReference type="EMBL" id="OMJ73132.1"/>
    </source>
</evidence>
<dbReference type="Pfam" id="PF16870">
    <property type="entry name" value="OxoGdeHyase_C"/>
    <property type="match status" value="1"/>
</dbReference>
<dbReference type="InterPro" id="IPR042179">
    <property type="entry name" value="KGD_C_sf"/>
</dbReference>
<dbReference type="InterPro" id="IPR031717">
    <property type="entry name" value="ODO-1/KGD_C"/>
</dbReference>
<dbReference type="Pfam" id="PF00676">
    <property type="entry name" value="E1_dh"/>
    <property type="match status" value="1"/>
</dbReference>
<accession>A0A1R2B8M0</accession>
<dbReference type="AlphaFoldDB" id="A0A1R2B8M0"/>
<organism evidence="6 7">
    <name type="scientific">Stentor coeruleus</name>
    <dbReference type="NCBI Taxonomy" id="5963"/>
    <lineage>
        <taxon>Eukaryota</taxon>
        <taxon>Sar</taxon>
        <taxon>Alveolata</taxon>
        <taxon>Ciliophora</taxon>
        <taxon>Postciliodesmatophora</taxon>
        <taxon>Heterotrichea</taxon>
        <taxon>Heterotrichida</taxon>
        <taxon>Stentoridae</taxon>
        <taxon>Stentor</taxon>
    </lineage>
</organism>
<dbReference type="PIRSF" id="PIRSF000157">
    <property type="entry name" value="Oxoglu_dh_E1"/>
    <property type="match status" value="1"/>
</dbReference>
<name>A0A1R2B8M0_9CILI</name>
<dbReference type="InterPro" id="IPR001017">
    <property type="entry name" value="DH_E1"/>
</dbReference>
<dbReference type="Pfam" id="PF02779">
    <property type="entry name" value="Transket_pyr"/>
    <property type="match status" value="1"/>
</dbReference>
<dbReference type="Gene3D" id="3.40.50.12470">
    <property type="match status" value="1"/>
</dbReference>
<dbReference type="GO" id="GO:0030976">
    <property type="term" value="F:thiamine pyrophosphate binding"/>
    <property type="evidence" value="ECO:0007669"/>
    <property type="project" value="InterPro"/>
</dbReference>
<dbReference type="InterPro" id="IPR005475">
    <property type="entry name" value="Transketolase-like_Pyr-bd"/>
</dbReference>
<sequence length="808" mass="92435">MLKLILKRPKSLTSTLIRNFRTKNDIYNGINPLSASAKPGHIISEFSHVTSSEEKNWLEENLEKTLNTPLTLAQKMNSLRFIQMQDSFDVFLNKKFSFYKRFSGEGLEAMVPSLYSICQEFHSPIPSSLIFSLPHRGKLGIIVSLFNYPLRNMFWKIKGYSIMPEDLNKEMYYFSDDLHFGTTVERPELKNLKITNTHNSAHLEIRGAVGMGKTRSKIDRNHRAMHVWVHGDGAVAAQGVVYELTQMTHLEKFSVGGTIQIVANNQIGYTATEEECRSTPYCTDIYKIIEAPIVHVNALDIDEVVKLSQLAVKYRNRFKNDFVIDIVGYRKFGHNELEDPTFTNPLMYKKIRSLKSTAQIYAEKLINEGSIKQDFYDKLLETFEHHLNSEFEIQKKEELRHDNYGRIKLTQYNDQWNDIVLTHNKNKQQTGYNKQKIQEIIQLSADIPSTIKAHPILIRNMHSRLDNLAKNKIDWATAETIAFGSLLQQGYNIRLCGEDSIRGTFSQRNIGFYCQDTEKMYVPLDNLTPGKLFIVNSILSELAVVGFEYGYSLDHPENLVLWEAQFGDFANMAQPFIDTYIANGESKWMRQSSLVMLLPHGQEGQGPDHSSAMLERYLGLVNDPLANQVNIEVCNLVIPSNYFHLLRNAMMRNFRRPIVIGTPKSGLRNKFAFSSIEDFDENSSFKPVVVSNQGKGSKKLIACSGKVYLDLKAQFSDISILLIEQLSPLPYEEIEKAVKDCQKEVVWVQEEHENFGVYKYLRTYLEKICGKVKLIAKPPLSCSAVGNSVDFKAQQDEMLKKVAEIINS</sequence>
<evidence type="ECO:0000256" key="1">
    <source>
        <dbReference type="ARBA" id="ARBA00001964"/>
    </source>
</evidence>
<evidence type="ECO:0000256" key="2">
    <source>
        <dbReference type="ARBA" id="ARBA00006936"/>
    </source>
</evidence>